<evidence type="ECO:0000256" key="5">
    <source>
        <dbReference type="ARBA" id="ARBA00023049"/>
    </source>
</evidence>
<evidence type="ECO:0000313" key="12">
    <source>
        <dbReference type="EMBL" id="TPP53613.1"/>
    </source>
</evidence>
<dbReference type="EMBL" id="FR799620">
    <property type="protein sequence ID" value="CBZ37409.1"/>
    <property type="molecule type" value="Genomic_DNA"/>
</dbReference>
<dbReference type="PANTHER" id="PTHR34217">
    <property type="entry name" value="METAL-DEPENDENT CARBOXYPEPTIDASE"/>
    <property type="match status" value="1"/>
</dbReference>
<reference evidence="10 14" key="4">
    <citation type="journal article" date="2018" name="Sci. Rep.">
        <title>A complete Leishmania donovani reference genome identifies novel genetic variations associated with virulence.</title>
        <authorList>
            <person name="Lypaczewski P."/>
            <person name="Hoshizaki J."/>
            <person name="Zhang W.-W."/>
            <person name="McCall L.-I."/>
            <person name="Torcivia-Rodriguez J."/>
            <person name="Simonyan V."/>
            <person name="Kaur A."/>
            <person name="Dewar K."/>
            <person name="Matlashewski G."/>
        </authorList>
    </citation>
    <scope>NUCLEOTIDE SEQUENCE [LARGE SCALE GENOMIC DNA]</scope>
    <source>
        <strain evidence="10 14">LdCL</strain>
    </source>
</reference>
<evidence type="ECO:0000313" key="13">
    <source>
        <dbReference type="Proteomes" id="UP000008980"/>
    </source>
</evidence>
<evidence type="ECO:0000256" key="1">
    <source>
        <dbReference type="ARBA" id="ARBA00022645"/>
    </source>
</evidence>
<keyword evidence="14" id="KW-1185">Reference proteome</keyword>
<evidence type="ECO:0000313" key="15">
    <source>
        <dbReference type="Proteomes" id="UP000318447"/>
    </source>
</evidence>
<evidence type="ECO:0000256" key="8">
    <source>
        <dbReference type="ARBA" id="ARBA00066553"/>
    </source>
</evidence>
<evidence type="ECO:0000256" key="7">
    <source>
        <dbReference type="ARBA" id="ARBA00061580"/>
    </source>
</evidence>
<accession>A0A3Q8IU74</accession>
<dbReference type="VEuPathDB" id="TriTrypDB:LDHU3_33.3790"/>
<protein>
    <recommendedName>
        <fullName evidence="8">carboxypeptidase Taq</fullName>
        <ecNumber evidence="8">3.4.17.19</ecNumber>
    </recommendedName>
</protein>
<dbReference type="RefSeq" id="XP_003864091.1">
    <property type="nucleotide sequence ID" value="XM_003864043.1"/>
</dbReference>
<evidence type="ECO:0000256" key="9">
    <source>
        <dbReference type="PIRSR" id="PIRSR006615-2"/>
    </source>
</evidence>
<dbReference type="EMBL" id="RHLC01000007">
    <property type="protein sequence ID" value="TPP53613.1"/>
    <property type="molecule type" value="Genomic_DNA"/>
</dbReference>
<comment type="catalytic activity">
    <reaction evidence="6">
        <text>Release of a C-terminal amino acid with broad specificity, except for -Pro.</text>
        <dbReference type="EC" id="3.4.17.19"/>
    </reaction>
</comment>
<accession>E9BPK5</accession>
<organism evidence="10 14">
    <name type="scientific">Leishmania donovani</name>
    <dbReference type="NCBI Taxonomy" id="5661"/>
    <lineage>
        <taxon>Eukaryota</taxon>
        <taxon>Discoba</taxon>
        <taxon>Euglenozoa</taxon>
        <taxon>Kinetoplastea</taxon>
        <taxon>Metakinetoplastina</taxon>
        <taxon>Trypanosomatida</taxon>
        <taxon>Trypanosomatidae</taxon>
        <taxon>Leishmaniinae</taxon>
        <taxon>Leishmania</taxon>
    </lineage>
</organism>
<evidence type="ECO:0000313" key="14">
    <source>
        <dbReference type="Proteomes" id="UP000274082"/>
    </source>
</evidence>
<keyword evidence="2" id="KW-0645">Protease</keyword>
<dbReference type="EMBL" id="CP029532">
    <property type="protein sequence ID" value="AYU82249.1"/>
    <property type="molecule type" value="Genomic_DNA"/>
</dbReference>
<dbReference type="Proteomes" id="UP000274082">
    <property type="component" value="Chromosome 33"/>
</dbReference>
<dbReference type="GeneID" id="13392487"/>
<dbReference type="InterPro" id="IPR001333">
    <property type="entry name" value="Peptidase_M32_Taq"/>
</dbReference>
<dbReference type="VEuPathDB" id="TriTrypDB:LdCL_330033800"/>
<dbReference type="MEROPS" id="M32.003"/>
<dbReference type="CDD" id="cd06460">
    <property type="entry name" value="M32_Taq"/>
    <property type="match status" value="1"/>
</dbReference>
<dbReference type="GO" id="GO:0006508">
    <property type="term" value="P:proteolysis"/>
    <property type="evidence" value="ECO:0007669"/>
    <property type="project" value="UniProtKB-KW"/>
</dbReference>
<keyword evidence="1 10" id="KW-0121">Carboxypeptidase</keyword>
<reference evidence="11" key="2">
    <citation type="submission" date="2011-01" db="EMBL/GenBank/DDBJ databases">
        <authorList>
            <person name="Zhao B.P."/>
            <person name="Ren Z.A."/>
            <person name="Li C.D."/>
        </authorList>
    </citation>
    <scope>NUCLEOTIDE SEQUENCE</scope>
    <source>
        <strain evidence="11">BPK282A1</strain>
    </source>
</reference>
<evidence type="ECO:0000256" key="4">
    <source>
        <dbReference type="ARBA" id="ARBA00022801"/>
    </source>
</evidence>
<keyword evidence="3" id="KW-0479">Metal-binding</keyword>
<feature type="active site" description="Proton donor/acceptor" evidence="9">
    <location>
        <position position="264"/>
    </location>
</feature>
<evidence type="ECO:0000256" key="6">
    <source>
        <dbReference type="ARBA" id="ARBA00052755"/>
    </source>
</evidence>
<dbReference type="KEGG" id="ldo:LDBPK_332670"/>
<dbReference type="Proteomes" id="UP000008980">
    <property type="component" value="Chromosome 33"/>
</dbReference>
<proteinExistence type="inferred from homology"/>
<evidence type="ECO:0000313" key="10">
    <source>
        <dbReference type="EMBL" id="AYU82249.1"/>
    </source>
</evidence>
<keyword evidence="4 10" id="KW-0378">Hydrolase</keyword>
<dbReference type="VEuPathDB" id="TriTrypDB:LdBPK_332670.1"/>
<evidence type="ECO:0000256" key="2">
    <source>
        <dbReference type="ARBA" id="ARBA00022670"/>
    </source>
</evidence>
<dbReference type="Proteomes" id="UP000318447">
    <property type="component" value="Unassembled WGS sequence"/>
</dbReference>
<dbReference type="FunFam" id="1.10.1370.30:FF:000003">
    <property type="entry name" value="Thermostable carboxypeptidase 1"/>
    <property type="match status" value="1"/>
</dbReference>
<reference evidence="12" key="6">
    <citation type="submission" date="2019-02" db="EMBL/GenBank/DDBJ databases">
        <title>FDA dAtabase for Regulatory Grade micrObial Sequences (FDA-ARGOS): Supporting development and validation of Infectious Disease Dx tests.</title>
        <authorList>
            <person name="Duncan R."/>
            <person name="Fisher C."/>
            <person name="Tallon L.J."/>
            <person name="Sadzewicz L."/>
            <person name="Sengamalay N."/>
            <person name="Ott S."/>
            <person name="Godinez A."/>
            <person name="Nagaraj S."/>
            <person name="Nadendla S."/>
            <person name="Sichtig H."/>
        </authorList>
    </citation>
    <scope>NUCLEOTIDE SEQUENCE</scope>
    <source>
        <strain evidence="12">FDAARGOS_361</strain>
    </source>
</reference>
<dbReference type="PIRSF" id="PIRSF006615">
    <property type="entry name" value="Zn_crbxpep_Taq"/>
    <property type="match status" value="1"/>
</dbReference>
<dbReference type="SUPFAM" id="SSF55486">
    <property type="entry name" value="Metalloproteases ('zincins'), catalytic domain"/>
    <property type="match status" value="1"/>
</dbReference>
<dbReference type="OMA" id="IHWSHGS"/>
<reference evidence="11 13" key="1">
    <citation type="journal article" date="2011" name="Genome Res.">
        <title>Whole genome sequencing of multiple Leishmania donovani clinical isolates provides insights into population structure and mechanisms of drug resistance.</title>
        <authorList>
            <person name="Downing T."/>
            <person name="Imamura H."/>
            <person name="Decuypere S."/>
            <person name="Clark T.G."/>
            <person name="Coombs G.H."/>
            <person name="Cotton J.A."/>
            <person name="Hilley J.D."/>
            <person name="de Doncker S."/>
            <person name="Maes I."/>
            <person name="Mottram J.C."/>
            <person name="Quail M.A."/>
            <person name="Rijal S."/>
            <person name="Sanders M."/>
            <person name="Schonian G."/>
            <person name="Stark O."/>
            <person name="Sundar S."/>
            <person name="Vanaerschot M."/>
            <person name="Hertz-Fowler C."/>
            <person name="Dujardin J.C."/>
            <person name="Berriman M."/>
        </authorList>
    </citation>
    <scope>NUCLEOTIDE SEQUENCE [LARGE SCALE GENOMIC DNA]</scope>
    <source>
        <strain evidence="11 13">BPK282A1</strain>
    </source>
</reference>
<dbReference type="PRINTS" id="PR00998">
    <property type="entry name" value="CRBOXYPTASET"/>
</dbReference>
<dbReference type="Gene3D" id="1.10.1370.30">
    <property type="match status" value="1"/>
</dbReference>
<reference evidence="15" key="5">
    <citation type="submission" date="2019-02" db="EMBL/GenBank/DDBJ databases">
        <title>FDA dAtabase for Regulatory Grade micrObial Sequences (FDA-ARGOS): Supporting development and validation of Infectious Disease Dx tests.</title>
        <authorList>
            <person name="Duncan R."/>
            <person name="Fisher C."/>
            <person name="Tallon L."/>
            <person name="Sadzewicz L."/>
            <person name="Sengamalay N."/>
            <person name="Ott S."/>
            <person name="Godinez A."/>
            <person name="Nagaraj S."/>
            <person name="Vavikolanu K."/>
            <person name="Nadendla S."/>
            <person name="Aluvathingal J."/>
            <person name="Sichtig H."/>
        </authorList>
    </citation>
    <scope>NUCLEOTIDE SEQUENCE [LARGE SCALE GENOMIC DNA]</scope>
    <source>
        <strain evidence="15">FDAARGOS_361</strain>
    </source>
</reference>
<dbReference type="GO" id="GO:0004181">
    <property type="term" value="F:metallocarboxypeptidase activity"/>
    <property type="evidence" value="ECO:0007669"/>
    <property type="project" value="InterPro"/>
</dbReference>
<name>A0A3Q8IU74_LEIDO</name>
<reference evidence="13" key="3">
    <citation type="submission" date="2011-02" db="EMBL/GenBank/DDBJ databases">
        <title>Whole genome sequencing of Leishmania donovani clinical lines reveals dynamic variation related to drug resistance.</title>
        <authorList>
            <person name="Downing T."/>
            <person name="Imamura H."/>
            <person name="Sanders M."/>
            <person name="Decuypere S."/>
            <person name="Hertz-Fowler C."/>
            <person name="Clark T.G."/>
            <person name="Rijal S."/>
            <person name="Sundar S."/>
            <person name="Quail M.A."/>
            <person name="De Doncker S."/>
            <person name="Maes I."/>
            <person name="Vanaerschot M."/>
            <person name="Stark O."/>
            <person name="Schonian G."/>
            <person name="Dujardin J.C."/>
            <person name="Berriman M."/>
        </authorList>
    </citation>
    <scope>NUCLEOTIDE SEQUENCE [LARGE SCALE GENOMIC DNA]</scope>
    <source>
        <strain evidence="13">BPK282A1</strain>
    </source>
</reference>
<dbReference type="EC" id="3.4.17.19" evidence="8"/>
<comment type="similarity">
    <text evidence="7">Belongs to the peptidase M32 family.</text>
</comment>
<evidence type="ECO:0000256" key="3">
    <source>
        <dbReference type="ARBA" id="ARBA00022723"/>
    </source>
</evidence>
<dbReference type="OrthoDB" id="275647at2759"/>
<dbReference type="PANTHER" id="PTHR34217:SF1">
    <property type="entry name" value="CARBOXYPEPTIDASE 1"/>
    <property type="match status" value="1"/>
</dbReference>
<dbReference type="PROSITE" id="PS52034">
    <property type="entry name" value="PEPTIDASE_M32"/>
    <property type="match status" value="1"/>
</dbReference>
<dbReference type="AlphaFoldDB" id="A0A3Q8IU74"/>
<dbReference type="SMR" id="A0A3Q8IU74"/>
<dbReference type="GO" id="GO:0046914">
    <property type="term" value="F:transition metal ion binding"/>
    <property type="evidence" value="ECO:0007669"/>
    <property type="project" value="UniProtKB-ARBA"/>
</dbReference>
<sequence length="499" mass="57021">MEAYKKLETIFTKVYRLDHFLGLGNWDMNTNMPPKGEESRGEAMAMLSELRFGFITAPEVKSLIESATKGSEELNAVQRANLREMRRAWKSATALPAEFVGRKMRLTTHAHSVWRDSRKANDFAKFLPVLRDLVALAREEGSYLAAGTSLSPYEALMNEYEPGITTQKLDEVYANVKSWLPQLLKDIVQKQSGESVIAFSQKFPQDKQEALCKEFMKIWHFDTDAGRLDVSPHPFTGMTKEDCRLTTNYIEDTFVQSLYGVIHESGHGKYEQNCGPREHITQPVCNARSLGLHESQSLFAEFQIGHATPFIDYLTTRLPEFFEAQPAFSQDNMRKSLQQVKPGYIRVDADEVCYPLHVILRYEIERDLMEGKMEVEDVPRAWNAKMQEYLGLSTEGRDDVGCLQDVHWSMGALGYFPTYSLGAMYAAQIMASIRKELGDDKVDECLRTGELGPLLEKQQEKIWDHGCLYETDDLMTRATGETLNPEYLRRHLEARYLNA</sequence>
<dbReference type="Pfam" id="PF02074">
    <property type="entry name" value="Peptidase_M32"/>
    <property type="match status" value="1"/>
</dbReference>
<evidence type="ECO:0000313" key="11">
    <source>
        <dbReference type="EMBL" id="CBZ37409.1"/>
    </source>
</evidence>
<gene>
    <name evidence="12" type="ORF">CGC21_37320</name>
    <name evidence="11" type="ORF">LDBPK_332670</name>
    <name evidence="10" type="ORF">LdCL_330033800</name>
</gene>
<keyword evidence="5" id="KW-0482">Metalloprotease</keyword>